<dbReference type="Pfam" id="PF12777">
    <property type="entry name" value="MT"/>
    <property type="match status" value="1"/>
</dbReference>
<dbReference type="InterPro" id="IPR024743">
    <property type="entry name" value="Dynein_HC_stalk"/>
</dbReference>
<name>A0A813FQZ3_POLGL</name>
<feature type="compositionally biased region" description="Polar residues" evidence="1">
    <location>
        <begin position="389"/>
        <end position="398"/>
    </location>
</feature>
<feature type="compositionally biased region" description="Acidic residues" evidence="1">
    <location>
        <begin position="654"/>
        <end position="667"/>
    </location>
</feature>
<feature type="region of interest" description="Disordered" evidence="1">
    <location>
        <begin position="383"/>
        <end position="435"/>
    </location>
</feature>
<keyword evidence="4" id="KW-1185">Reference proteome</keyword>
<dbReference type="PANTHER" id="PTHR47800:SF5">
    <property type="entry name" value="FER-1-LIKE PROTEIN 6"/>
    <property type="match status" value="1"/>
</dbReference>
<dbReference type="Proteomes" id="UP000654075">
    <property type="component" value="Unassembled WGS sequence"/>
</dbReference>
<comment type="caution">
    <text evidence="3">The sequence shown here is derived from an EMBL/GenBank/DDBJ whole genome shotgun (WGS) entry which is preliminary data.</text>
</comment>
<protein>
    <recommendedName>
        <fullName evidence="2">C2 domain-containing protein</fullName>
    </recommendedName>
</protein>
<dbReference type="GO" id="GO:0010628">
    <property type="term" value="P:positive regulation of gene expression"/>
    <property type="evidence" value="ECO:0007669"/>
    <property type="project" value="TreeGrafter"/>
</dbReference>
<evidence type="ECO:0000313" key="4">
    <source>
        <dbReference type="Proteomes" id="UP000654075"/>
    </source>
</evidence>
<reference evidence="3" key="1">
    <citation type="submission" date="2021-02" db="EMBL/GenBank/DDBJ databases">
        <authorList>
            <person name="Dougan E. K."/>
            <person name="Rhodes N."/>
            <person name="Thang M."/>
            <person name="Chan C."/>
        </authorList>
    </citation>
    <scope>NUCLEOTIDE SEQUENCE</scope>
</reference>
<evidence type="ECO:0000259" key="2">
    <source>
        <dbReference type="PROSITE" id="PS50004"/>
    </source>
</evidence>
<feature type="region of interest" description="Disordered" evidence="1">
    <location>
        <begin position="654"/>
        <end position="695"/>
    </location>
</feature>
<evidence type="ECO:0000256" key="1">
    <source>
        <dbReference type="SAM" id="MobiDB-lite"/>
    </source>
</evidence>
<feature type="domain" description="C2" evidence="2">
    <location>
        <begin position="506"/>
        <end position="631"/>
    </location>
</feature>
<feature type="compositionally biased region" description="Polar residues" evidence="1">
    <location>
        <begin position="670"/>
        <end position="695"/>
    </location>
</feature>
<proteinExistence type="predicted"/>
<dbReference type="Gene3D" id="1.20.920.60">
    <property type="match status" value="1"/>
</dbReference>
<feature type="region of interest" description="Disordered" evidence="1">
    <location>
        <begin position="1"/>
        <end position="22"/>
    </location>
</feature>
<organism evidence="3 4">
    <name type="scientific">Polarella glacialis</name>
    <name type="common">Dinoflagellate</name>
    <dbReference type="NCBI Taxonomy" id="89957"/>
    <lineage>
        <taxon>Eukaryota</taxon>
        <taxon>Sar</taxon>
        <taxon>Alveolata</taxon>
        <taxon>Dinophyceae</taxon>
        <taxon>Suessiales</taxon>
        <taxon>Suessiaceae</taxon>
        <taxon>Polarella</taxon>
    </lineage>
</organism>
<gene>
    <name evidence="3" type="ORF">PGLA1383_LOCUS34159</name>
</gene>
<feature type="region of interest" description="Disordered" evidence="1">
    <location>
        <begin position="205"/>
        <end position="234"/>
    </location>
</feature>
<evidence type="ECO:0000313" key="3">
    <source>
        <dbReference type="EMBL" id="CAE8616471.1"/>
    </source>
</evidence>
<dbReference type="SMART" id="SM00239">
    <property type="entry name" value="C2"/>
    <property type="match status" value="1"/>
</dbReference>
<dbReference type="CDD" id="cd00030">
    <property type="entry name" value="C2"/>
    <property type="match status" value="1"/>
</dbReference>
<dbReference type="InterPro" id="IPR000008">
    <property type="entry name" value="C2_dom"/>
</dbReference>
<dbReference type="PANTHER" id="PTHR47800">
    <property type="entry name" value="C2 DOMAIN-CONTAINING PROTEIN"/>
    <property type="match status" value="1"/>
</dbReference>
<dbReference type="AlphaFoldDB" id="A0A813FQZ3"/>
<feature type="region of interest" description="Disordered" evidence="1">
    <location>
        <begin position="476"/>
        <end position="504"/>
    </location>
</feature>
<feature type="region of interest" description="Disordered" evidence="1">
    <location>
        <begin position="38"/>
        <end position="108"/>
    </location>
</feature>
<dbReference type="SUPFAM" id="SSF49562">
    <property type="entry name" value="C2 domain (Calcium/lipid-binding domain, CaLB)"/>
    <property type="match status" value="1"/>
</dbReference>
<dbReference type="Pfam" id="PF00168">
    <property type="entry name" value="C2"/>
    <property type="match status" value="1"/>
</dbReference>
<dbReference type="Gene3D" id="2.60.40.150">
    <property type="entry name" value="C2 domain"/>
    <property type="match status" value="1"/>
</dbReference>
<accession>A0A813FQZ3</accession>
<feature type="compositionally biased region" description="Acidic residues" evidence="1">
    <location>
        <begin position="476"/>
        <end position="492"/>
    </location>
</feature>
<feature type="compositionally biased region" description="Polar residues" evidence="1">
    <location>
        <begin position="405"/>
        <end position="415"/>
    </location>
</feature>
<dbReference type="PROSITE" id="PS50004">
    <property type="entry name" value="C2"/>
    <property type="match status" value="1"/>
</dbReference>
<sequence>MTEKDAGPPRPRSVSRTGGSDVASPCCNILFLCKQQSEPAGASWRSQGGPAGKKAHLPQQPSSQVRLPKVPHSGNRGSRHSPPRAPLAGKRPSSVPAAERPPRVSEKELDRRLEKLSFIFGAPLDTEEDDKESLPRKVLTRQHIDELSRPRKIMGEDFFLATAAGIAEGQPPLVSRAPRPFRIPDLTERWLEKKAKVKPVGLAAENLKGEHPDPPPPQNKKKAKKPAAEEADDGCSVELRAARQAVKSLSRLSISEVLSLATPPPACEKVLLAVLSLLAVSPATWEQAKQKLEEGEPFLERIQSFGKDGLQAAVLQVIEPYLVEIKPEQVPICGDVTQVLYQWLLAVKAEALKPEAPSEVEVAVAPEAQAESEVPVAEAILSPPLEDSGANSETGQDQRQAESALPQSPAQSPATGQLEEGLPEGAAADPPGGHEEALVGIAADSDQLGQSGGVSPSLSQTQGYTQEFDDVLGEEEEEYADDAESAGDEDEASQSLGSTMPKDALDASLPQADLKTSSSSLRSTTYDLEVSIVKARGLRDADWLPGSGRSDPFCTCEITGKPATRIQTQVINDQLDPEWNFVGKVSGFRQSDSLYFAIQDDDAGTADDLLAGLEMLASEVLAKGFEGELQLRAGRDSAELLDSYVTIKISVTSLEEEEGEDTYDDFDPGSSLNTTKPKLQETMASSSGFESDSQA</sequence>
<dbReference type="InterPro" id="IPR035892">
    <property type="entry name" value="C2_domain_sf"/>
</dbReference>
<dbReference type="EMBL" id="CAJNNV010025881">
    <property type="protein sequence ID" value="CAE8616471.1"/>
    <property type="molecule type" value="Genomic_DNA"/>
</dbReference>